<reference evidence="3" key="1">
    <citation type="journal article" date="2021" name="Proc. Natl. Acad. Sci. U.S.A.">
        <title>A Catalog of Tens of Thousands of Viruses from Human Metagenomes Reveals Hidden Associations with Chronic Diseases.</title>
        <authorList>
            <person name="Tisza M.J."/>
            <person name="Buck C.B."/>
        </authorList>
    </citation>
    <scope>NUCLEOTIDE SEQUENCE</scope>
    <source>
        <strain evidence="3">CtYh54</strain>
    </source>
</reference>
<keyword evidence="1" id="KW-0175">Coiled coil</keyword>
<dbReference type="GO" id="GO:0006508">
    <property type="term" value="P:proteolysis"/>
    <property type="evidence" value="ECO:0007669"/>
    <property type="project" value="UniProtKB-KW"/>
</dbReference>
<evidence type="ECO:0000313" key="3">
    <source>
        <dbReference type="EMBL" id="DAD80423.1"/>
    </source>
</evidence>
<keyword evidence="3" id="KW-0645">Protease</keyword>
<evidence type="ECO:0000256" key="1">
    <source>
        <dbReference type="SAM" id="Coils"/>
    </source>
</evidence>
<dbReference type="GO" id="GO:0008233">
    <property type="term" value="F:peptidase activity"/>
    <property type="evidence" value="ECO:0007669"/>
    <property type="project" value="UniProtKB-KW"/>
</dbReference>
<feature type="coiled-coil region" evidence="1">
    <location>
        <begin position="401"/>
        <end position="428"/>
    </location>
</feature>
<sequence>MTIADLLFKKNKVLRKDENGTVHNIRVCDVLTDRRAVTLVADYKNESSKSAYPEVDGHNVLGILSGIFFVPDGRSVNERFYPRSFWEEVLADPELQNRLRDRVMFGTIGHEDKYVDDEDLAKGKVSHIITKLWIDENTGMGMGEALILGTDAGKNLYMLLKAGAKIKISSRAYGDYVQGKFHEGMPIMDAKTYRLEGFDVVLLPGFPQTQLSVHESANNKLIIESVIKRRSESMAGNKQVAKKATSSDTSLTSELRRSRAKAESQNITYERKIKELEAKLEEVTKERDTWKEEGTKLLKSYNRYNSLGTVKDLTSRLDKLSAFESIAEDPEEIKSTVLAATDRINKGKELFSMLEEACSSLDMSESALNQYLSLVGTVAEARRNKIKTERALKQYTAFGTISDIAAMADKLNAMHEKLEQEKMEKACRKYSALTGQSMDTVKTIFETAKSKEDAIKLLDSMKSNIKTESASVSASAVKKPRFKKESIINDKNNTVLEKRKHESVEQNQDIAISKSVLRKFIRV</sequence>
<protein>
    <submittedName>
        <fullName evidence="3">Prohead core protein serine protease</fullName>
    </submittedName>
</protein>
<name>A0A8S5MEB6_9CAUD</name>
<dbReference type="EMBL" id="BK014884">
    <property type="protein sequence ID" value="DAD80423.1"/>
    <property type="molecule type" value="Genomic_DNA"/>
</dbReference>
<keyword evidence="3" id="KW-0378">Hydrolase</keyword>
<proteinExistence type="predicted"/>
<organism evidence="3">
    <name type="scientific">Siphoviridae sp. ctYh54</name>
    <dbReference type="NCBI Taxonomy" id="2826379"/>
    <lineage>
        <taxon>Viruses</taxon>
        <taxon>Duplodnaviria</taxon>
        <taxon>Heunggongvirae</taxon>
        <taxon>Uroviricota</taxon>
        <taxon>Caudoviricetes</taxon>
    </lineage>
</organism>
<evidence type="ECO:0000256" key="2">
    <source>
        <dbReference type="SAM" id="MobiDB-lite"/>
    </source>
</evidence>
<accession>A0A8S5MEB6</accession>
<dbReference type="InterPro" id="IPR005082">
    <property type="entry name" value="Peptidase_U9_T4_prohead"/>
</dbReference>
<feature type="compositionally biased region" description="Polar residues" evidence="2">
    <location>
        <begin position="244"/>
        <end position="253"/>
    </location>
</feature>
<dbReference type="Pfam" id="PF03420">
    <property type="entry name" value="Peptidase_S77"/>
    <property type="match status" value="1"/>
</dbReference>
<feature type="coiled-coil region" evidence="1">
    <location>
        <begin position="259"/>
        <end position="293"/>
    </location>
</feature>
<feature type="region of interest" description="Disordered" evidence="2">
    <location>
        <begin position="234"/>
        <end position="259"/>
    </location>
</feature>